<dbReference type="Pfam" id="PF04397">
    <property type="entry name" value="LytTR"/>
    <property type="match status" value="1"/>
</dbReference>
<dbReference type="InterPro" id="IPR011006">
    <property type="entry name" value="CheY-like_superfamily"/>
</dbReference>
<dbReference type="SUPFAM" id="SSF52172">
    <property type="entry name" value="CheY-like"/>
    <property type="match status" value="1"/>
</dbReference>
<gene>
    <name evidence="8" type="ORF">BAZO_19858</name>
</gene>
<proteinExistence type="predicted"/>
<evidence type="ECO:0000256" key="2">
    <source>
        <dbReference type="ARBA" id="ARBA00023012"/>
    </source>
</evidence>
<dbReference type="Pfam" id="PF00072">
    <property type="entry name" value="Response_reg"/>
    <property type="match status" value="1"/>
</dbReference>
<sequence>MRVILCEDDPQQRRFLQSTILQYTSFHETNIELVLCAAKPEEVMTYLTDHQADCYFLDIELDADINGLELAQFIREKDPLANIIFITTFADKLKLTFTYKLAALDYILKEAPNLKDNIISALQVAFEKYEQIHFKEETGFFALKIGEFIKKVRFEDIYYFETSHHAHKVILREINGFYEFYGNLKEIEEKIDERFFRCHRSYLINLDYIEKLDMQKRQVLLKNGTICDVSYRYWKNLKQHFLQSQLTGHK</sequence>
<comment type="function">
    <text evidence="4">Required for high-level post-exponential phase expression of a series of secreted proteins.</text>
</comment>
<dbReference type="PANTHER" id="PTHR37299:SF3">
    <property type="entry name" value="STAGE 0 SPORULATION PROTEIN A HOMOLOG"/>
    <property type="match status" value="1"/>
</dbReference>
<evidence type="ECO:0000259" key="6">
    <source>
        <dbReference type="PROSITE" id="PS50110"/>
    </source>
</evidence>
<protein>
    <submittedName>
        <fullName evidence="8">Accessory protein regulator A</fullName>
    </submittedName>
</protein>
<evidence type="ECO:0000313" key="9">
    <source>
        <dbReference type="Proteomes" id="UP000006315"/>
    </source>
</evidence>
<keyword evidence="3" id="KW-0010">Activator</keyword>
<dbReference type="Gene3D" id="2.40.50.1020">
    <property type="entry name" value="LytTr DNA-binding domain"/>
    <property type="match status" value="1"/>
</dbReference>
<name>K6CRH4_SCHAZ</name>
<accession>K6CRH4</accession>
<dbReference type="InterPro" id="IPR001789">
    <property type="entry name" value="Sig_transdc_resp-reg_receiver"/>
</dbReference>
<dbReference type="PATRIC" id="fig|1131731.3.peg.4048"/>
<evidence type="ECO:0000256" key="3">
    <source>
        <dbReference type="ARBA" id="ARBA00023159"/>
    </source>
</evidence>
<dbReference type="GO" id="GO:0000156">
    <property type="term" value="F:phosphorelay response regulator activity"/>
    <property type="evidence" value="ECO:0007669"/>
    <property type="project" value="InterPro"/>
</dbReference>
<dbReference type="STRING" id="1131731.BAZO_19858"/>
<dbReference type="Gene3D" id="3.40.50.2300">
    <property type="match status" value="1"/>
</dbReference>
<dbReference type="EMBL" id="AJLR01000151">
    <property type="protein sequence ID" value="EKN62857.1"/>
    <property type="molecule type" value="Genomic_DNA"/>
</dbReference>
<keyword evidence="9" id="KW-1185">Reference proteome</keyword>
<organism evidence="8 9">
    <name type="scientific">Schinkia azotoformans LMG 9581</name>
    <dbReference type="NCBI Taxonomy" id="1131731"/>
    <lineage>
        <taxon>Bacteria</taxon>
        <taxon>Bacillati</taxon>
        <taxon>Bacillota</taxon>
        <taxon>Bacilli</taxon>
        <taxon>Bacillales</taxon>
        <taxon>Bacillaceae</taxon>
        <taxon>Calidifontibacillus/Schinkia group</taxon>
        <taxon>Schinkia</taxon>
    </lineage>
</organism>
<dbReference type="InterPro" id="IPR007492">
    <property type="entry name" value="LytTR_DNA-bd_dom"/>
</dbReference>
<dbReference type="SMART" id="SM00448">
    <property type="entry name" value="REC"/>
    <property type="match status" value="1"/>
</dbReference>
<evidence type="ECO:0000256" key="4">
    <source>
        <dbReference type="ARBA" id="ARBA00037164"/>
    </source>
</evidence>
<keyword evidence="1" id="KW-0963">Cytoplasm</keyword>
<evidence type="ECO:0000313" key="8">
    <source>
        <dbReference type="EMBL" id="EKN62857.1"/>
    </source>
</evidence>
<keyword evidence="2" id="KW-0902">Two-component regulatory system</keyword>
<feature type="domain" description="HTH LytTR-type" evidence="7">
    <location>
        <begin position="141"/>
        <end position="243"/>
    </location>
</feature>
<feature type="domain" description="Response regulatory" evidence="6">
    <location>
        <begin position="2"/>
        <end position="124"/>
    </location>
</feature>
<dbReference type="Proteomes" id="UP000006315">
    <property type="component" value="Unassembled WGS sequence"/>
</dbReference>
<feature type="modified residue" description="4-aspartylphosphate" evidence="5">
    <location>
        <position position="58"/>
    </location>
</feature>
<evidence type="ECO:0000259" key="7">
    <source>
        <dbReference type="PROSITE" id="PS50930"/>
    </source>
</evidence>
<keyword evidence="5" id="KW-0597">Phosphoprotein</keyword>
<comment type="caution">
    <text evidence="8">The sequence shown here is derived from an EMBL/GenBank/DDBJ whole genome shotgun (WGS) entry which is preliminary data.</text>
</comment>
<dbReference type="AlphaFoldDB" id="K6CRH4"/>
<dbReference type="GO" id="GO:0003677">
    <property type="term" value="F:DNA binding"/>
    <property type="evidence" value="ECO:0007669"/>
    <property type="project" value="InterPro"/>
</dbReference>
<evidence type="ECO:0000256" key="5">
    <source>
        <dbReference type="PROSITE-ProRule" id="PRU00169"/>
    </source>
</evidence>
<dbReference type="PROSITE" id="PS50110">
    <property type="entry name" value="RESPONSE_REGULATORY"/>
    <property type="match status" value="1"/>
</dbReference>
<dbReference type="SMART" id="SM00850">
    <property type="entry name" value="LytTR"/>
    <property type="match status" value="1"/>
</dbReference>
<dbReference type="PANTHER" id="PTHR37299">
    <property type="entry name" value="TRANSCRIPTIONAL REGULATOR-RELATED"/>
    <property type="match status" value="1"/>
</dbReference>
<dbReference type="RefSeq" id="WP_003333211.1">
    <property type="nucleotide sequence ID" value="NZ_AJLR01000151.1"/>
</dbReference>
<dbReference type="PROSITE" id="PS50930">
    <property type="entry name" value="HTH_LYTTR"/>
    <property type="match status" value="1"/>
</dbReference>
<reference evidence="8 9" key="1">
    <citation type="journal article" date="2012" name="Front. Microbiol.">
        <title>Redundancy and modularity in membrane-associated dissimilatory nitrate reduction in Bacillus.</title>
        <authorList>
            <person name="Heylen K."/>
            <person name="Keltjens J."/>
        </authorList>
    </citation>
    <scope>NUCLEOTIDE SEQUENCE [LARGE SCALE GENOMIC DNA]</scope>
    <source>
        <strain evidence="8 9">LMG 9581</strain>
    </source>
</reference>
<dbReference type="InterPro" id="IPR046947">
    <property type="entry name" value="LytR-like"/>
</dbReference>
<evidence type="ECO:0000256" key="1">
    <source>
        <dbReference type="ARBA" id="ARBA00022490"/>
    </source>
</evidence>